<dbReference type="AlphaFoldDB" id="A0A1W6LCZ0"/>
<dbReference type="Proteomes" id="UP000193427">
    <property type="component" value="Chromosome"/>
</dbReference>
<name>A0A1W6LCZ0_9BURK</name>
<feature type="region of interest" description="Disordered" evidence="1">
    <location>
        <begin position="139"/>
        <end position="206"/>
    </location>
</feature>
<evidence type="ECO:0000313" key="3">
    <source>
        <dbReference type="Proteomes" id="UP000193427"/>
    </source>
</evidence>
<feature type="compositionally biased region" description="Low complexity" evidence="1">
    <location>
        <begin position="148"/>
        <end position="160"/>
    </location>
</feature>
<dbReference type="RefSeq" id="WP_085752438.1">
    <property type="nucleotide sequence ID" value="NZ_BSPR01000006.1"/>
</dbReference>
<reference evidence="2 3" key="1">
    <citation type="submission" date="2016-04" db="EMBL/GenBank/DDBJ databases">
        <title>Complete genome sequence of natural rubber-degrading, novel Gram-negative bacterium, Rhizobacter gummiphilus strain NS21.</title>
        <authorList>
            <person name="Tabata M."/>
            <person name="Kasai D."/>
            <person name="Fukuda M."/>
        </authorList>
    </citation>
    <scope>NUCLEOTIDE SEQUENCE [LARGE SCALE GENOMIC DNA]</scope>
    <source>
        <strain evidence="2 3">NS21</strain>
    </source>
</reference>
<dbReference type="NCBIfam" id="NF038119">
    <property type="entry name" value="PEP_CTERM_MHFG"/>
    <property type="match status" value="1"/>
</dbReference>
<accession>A0A1W6LCZ0</accession>
<dbReference type="KEGG" id="rgu:A4W93_20795"/>
<evidence type="ECO:0000313" key="2">
    <source>
        <dbReference type="EMBL" id="ARN22141.1"/>
    </source>
</evidence>
<keyword evidence="3" id="KW-1185">Reference proteome</keyword>
<protein>
    <submittedName>
        <fullName evidence="2">Uncharacterized protein</fullName>
    </submittedName>
</protein>
<organism evidence="2 3">
    <name type="scientific">Piscinibacter gummiphilus</name>
    <dbReference type="NCBI Taxonomy" id="946333"/>
    <lineage>
        <taxon>Bacteria</taxon>
        <taxon>Pseudomonadati</taxon>
        <taxon>Pseudomonadota</taxon>
        <taxon>Betaproteobacteria</taxon>
        <taxon>Burkholderiales</taxon>
        <taxon>Sphaerotilaceae</taxon>
        <taxon>Piscinibacter</taxon>
    </lineage>
</organism>
<gene>
    <name evidence="2" type="ORF">A4W93_20795</name>
</gene>
<evidence type="ECO:0000256" key="1">
    <source>
        <dbReference type="SAM" id="MobiDB-lite"/>
    </source>
</evidence>
<sequence length="249" mass="26166">MPLLTTLLAATAAALPNACAWDDPGRDPYLGEVPAAIDVYDDIPKPVRARLKDRMARHAYDDFVEITRGTIAGTQDYEPQITGMHFGSKGLRCVTTTRDGWRSEHREHGLVYCEDGHCILVPTVCRNVSRIVRRPAPPPPVAELEFDPPGAGPMAEPGEGISAWPGMPSPGPGDGGAGPDIDEGGGRGEPWSPWPPGGGGGWVGGAVPVEPSVPVVPAPPPIAAPVSEPGMGLLAALGAGLVFWCRRRR</sequence>
<dbReference type="STRING" id="946333.A4W93_20795"/>
<dbReference type="OrthoDB" id="8703356at2"/>
<dbReference type="EMBL" id="CP015118">
    <property type="protein sequence ID" value="ARN22141.1"/>
    <property type="molecule type" value="Genomic_DNA"/>
</dbReference>
<proteinExistence type="predicted"/>